<sequence>MSKELEALSAITDPRERAKRVGVLIDDHQAAIAELSRVRREAMEEMLASGMSQSQIAAFLDMSKGRISQLLSAGVKPERAFLGTGKLTVAIGAKREVNRTDPSDTLSAESFTAYELIAETARSVGLDATNEVVPAPGLVHLNRPNLVVLTNPRLLPFLSQVMEADPHIRYMNDDKGWYLLDLTDGTEYRSPRDHGESADFGYLGRLPRPDGKGNFLYLAGTHAPGTLGAAQYLAENLVDLHRELKVRRFSMIVRYEFEPGNQLKMRSVERVTPVYRHEG</sequence>
<organism evidence="1 2">
    <name type="scientific">[Actinomadura] parvosata subsp. kistnae</name>
    <dbReference type="NCBI Taxonomy" id="1909395"/>
    <lineage>
        <taxon>Bacteria</taxon>
        <taxon>Bacillati</taxon>
        <taxon>Actinomycetota</taxon>
        <taxon>Actinomycetes</taxon>
        <taxon>Streptosporangiales</taxon>
        <taxon>Streptosporangiaceae</taxon>
        <taxon>Nonomuraea</taxon>
    </lineage>
</organism>
<dbReference type="AlphaFoldDB" id="A0A1V0ABP1"/>
<dbReference type="KEGG" id="noa:BKM31_44505"/>
<name>A0A1V0ABP1_9ACTN</name>
<gene>
    <name evidence="1" type="ORF">BKM31_44505</name>
</gene>
<dbReference type="RefSeq" id="WP_080043897.1">
    <property type="nucleotide sequence ID" value="NZ_CP017717.1"/>
</dbReference>
<dbReference type="Proteomes" id="UP000190797">
    <property type="component" value="Chromosome"/>
</dbReference>
<dbReference type="EMBL" id="CP017717">
    <property type="protein sequence ID" value="AQZ67589.1"/>
    <property type="molecule type" value="Genomic_DNA"/>
</dbReference>
<dbReference type="InterPro" id="IPR013324">
    <property type="entry name" value="RNA_pol_sigma_r3/r4-like"/>
</dbReference>
<evidence type="ECO:0000313" key="2">
    <source>
        <dbReference type="Proteomes" id="UP000190797"/>
    </source>
</evidence>
<protein>
    <submittedName>
        <fullName evidence="1">Transcriptional regulator</fullName>
    </submittedName>
</protein>
<keyword evidence="2" id="KW-1185">Reference proteome</keyword>
<dbReference type="SUPFAM" id="SSF88659">
    <property type="entry name" value="Sigma3 and sigma4 domains of RNA polymerase sigma factors"/>
    <property type="match status" value="1"/>
</dbReference>
<proteinExistence type="predicted"/>
<accession>A0A1V0ABP1</accession>
<evidence type="ECO:0000313" key="1">
    <source>
        <dbReference type="EMBL" id="AQZ67589.1"/>
    </source>
</evidence>
<dbReference type="OrthoDB" id="3681249at2"/>
<reference evidence="2" key="1">
    <citation type="journal article" date="2017" name="Med. Chem. Commun.">
        <title>Nonomuraea sp. ATCC 55076 harbours the largest actinomycete chromosome to date and the kistamicin biosynthetic gene cluster.</title>
        <authorList>
            <person name="Nazari B."/>
            <person name="Forneris C.C."/>
            <person name="Gibson M.I."/>
            <person name="Moon K."/>
            <person name="Schramma K.R."/>
            <person name="Seyedsayamdost M.R."/>
        </authorList>
    </citation>
    <scope>NUCLEOTIDE SEQUENCE [LARGE SCALE GENOMIC DNA]</scope>
    <source>
        <strain evidence="2">ATCC 55076</strain>
    </source>
</reference>